<evidence type="ECO:0000313" key="2">
    <source>
        <dbReference type="EMBL" id="KAE9083260.1"/>
    </source>
</evidence>
<protein>
    <recommendedName>
        <fullName evidence="4">Retrotransposon gag domain-containing protein</fullName>
    </recommendedName>
</protein>
<dbReference type="EMBL" id="QXFZ01001910">
    <property type="protein sequence ID" value="KAE9083260.1"/>
    <property type="molecule type" value="Genomic_DNA"/>
</dbReference>
<organism evidence="2 3">
    <name type="scientific">Phytophthora fragariae</name>
    <dbReference type="NCBI Taxonomy" id="53985"/>
    <lineage>
        <taxon>Eukaryota</taxon>
        <taxon>Sar</taxon>
        <taxon>Stramenopiles</taxon>
        <taxon>Oomycota</taxon>
        <taxon>Peronosporomycetes</taxon>
        <taxon>Peronosporales</taxon>
        <taxon>Peronosporaceae</taxon>
        <taxon>Phytophthora</taxon>
    </lineage>
</organism>
<dbReference type="Proteomes" id="UP000441208">
    <property type="component" value="Unassembled WGS sequence"/>
</dbReference>
<feature type="compositionally biased region" description="Basic and acidic residues" evidence="1">
    <location>
        <begin position="215"/>
        <end position="224"/>
    </location>
</feature>
<feature type="region of interest" description="Disordered" evidence="1">
    <location>
        <begin position="198"/>
        <end position="255"/>
    </location>
</feature>
<sequence length="255" mass="29919">MEKKEQTESTVRFKSRGRFKGTKDVKPFRSGGWREWLEFQVELRRLYIFLNLDDSPDEVQDFREVVAQLLSGRDLDDFLERYENERADWPPRIGDVVAALEGLTRRYCPLGTRDLLHQEIRGLRKTRSMTVEEFDTRFHYLLQLERWVQRDDGSSMTITDQCRHYSEGMPRSWQLQVVPQRSRWENLDKLKTRYLQCERVEGSTERNGNAPTRPKSQDKPPRKDGHGKKPSAPSPTPTTGNKKRPPGSEGRVQVL</sequence>
<comment type="caution">
    <text evidence="2">The sequence shown here is derived from an EMBL/GenBank/DDBJ whole genome shotgun (WGS) entry which is preliminary data.</text>
</comment>
<proteinExistence type="predicted"/>
<evidence type="ECO:0000256" key="1">
    <source>
        <dbReference type="SAM" id="MobiDB-lite"/>
    </source>
</evidence>
<reference evidence="2 3" key="1">
    <citation type="submission" date="2018-08" db="EMBL/GenBank/DDBJ databases">
        <title>Genomic investigation of the strawberry pathogen Phytophthora fragariae indicates pathogenicity is determined by transcriptional variation in three key races.</title>
        <authorList>
            <person name="Adams T.M."/>
            <person name="Armitage A.D."/>
            <person name="Sobczyk M.K."/>
            <person name="Bates H.J."/>
            <person name="Dunwell J.M."/>
            <person name="Nellist C.F."/>
            <person name="Harrison R.J."/>
        </authorList>
    </citation>
    <scope>NUCLEOTIDE SEQUENCE [LARGE SCALE GENOMIC DNA]</scope>
    <source>
        <strain evidence="2 3">NOV-71</strain>
    </source>
</reference>
<gene>
    <name evidence="2" type="ORF">PF007_g21972</name>
</gene>
<accession>A0A6A3QU43</accession>
<dbReference type="AlphaFoldDB" id="A0A6A3QU43"/>
<evidence type="ECO:0008006" key="4">
    <source>
        <dbReference type="Google" id="ProtNLM"/>
    </source>
</evidence>
<evidence type="ECO:0000313" key="3">
    <source>
        <dbReference type="Proteomes" id="UP000441208"/>
    </source>
</evidence>
<name>A0A6A3QU43_9STRA</name>